<evidence type="ECO:0000256" key="1">
    <source>
        <dbReference type="ARBA" id="ARBA00023125"/>
    </source>
</evidence>
<protein>
    <submittedName>
        <fullName evidence="3">Endonuclease NucS</fullName>
    </submittedName>
</protein>
<keyword evidence="1" id="KW-0238">DNA-binding</keyword>
<dbReference type="GO" id="GO:0004519">
    <property type="term" value="F:endonuclease activity"/>
    <property type="evidence" value="ECO:0007669"/>
    <property type="project" value="UniProtKB-KW"/>
</dbReference>
<name>A0ABU1BIW0_9BURK</name>
<evidence type="ECO:0000313" key="4">
    <source>
        <dbReference type="Proteomes" id="UP001225596"/>
    </source>
</evidence>
<dbReference type="InterPro" id="IPR011856">
    <property type="entry name" value="tRNA_endonuc-like_dom_sf"/>
</dbReference>
<dbReference type="CDD" id="cd22341">
    <property type="entry name" value="NucS-like"/>
    <property type="match status" value="1"/>
</dbReference>
<reference evidence="3 4" key="1">
    <citation type="submission" date="2023-08" db="EMBL/GenBank/DDBJ databases">
        <title>Oxalobacteraceae gen .nov., isolated from river sludge outside the plant.</title>
        <authorList>
            <person name="Zhao S.Y."/>
        </authorList>
    </citation>
    <scope>NUCLEOTIDE SEQUENCE [LARGE SCALE GENOMIC DNA]</scope>
    <source>
        <strain evidence="3 4">R-40</strain>
    </source>
</reference>
<evidence type="ECO:0000313" key="3">
    <source>
        <dbReference type="EMBL" id="MDQ9168807.1"/>
    </source>
</evidence>
<keyword evidence="4" id="KW-1185">Reference proteome</keyword>
<gene>
    <name evidence="3" type="ORF">Q8A64_00115</name>
</gene>
<dbReference type="RefSeq" id="WP_338434647.1">
    <property type="nucleotide sequence ID" value="NZ_JAUYVH010000001.1"/>
</dbReference>
<feature type="domain" description="Endonuclease NucS C-terminal" evidence="2">
    <location>
        <begin position="133"/>
        <end position="199"/>
    </location>
</feature>
<organism evidence="3 4">
    <name type="scientific">Keguizhuia sedimenti</name>
    <dbReference type="NCBI Taxonomy" id="3064264"/>
    <lineage>
        <taxon>Bacteria</taxon>
        <taxon>Pseudomonadati</taxon>
        <taxon>Pseudomonadota</taxon>
        <taxon>Betaproteobacteria</taxon>
        <taxon>Burkholderiales</taxon>
        <taxon>Oxalobacteraceae</taxon>
        <taxon>Keguizhuia</taxon>
    </lineage>
</organism>
<dbReference type="Proteomes" id="UP001225596">
    <property type="component" value="Unassembled WGS sequence"/>
</dbReference>
<dbReference type="Pfam" id="PF01939">
    <property type="entry name" value="NucS_C"/>
    <property type="match status" value="1"/>
</dbReference>
<keyword evidence="3" id="KW-0540">Nuclease</keyword>
<evidence type="ECO:0000259" key="2">
    <source>
        <dbReference type="Pfam" id="PF01939"/>
    </source>
</evidence>
<keyword evidence="3" id="KW-0378">Hydrolase</keyword>
<dbReference type="Gene3D" id="3.40.1350.10">
    <property type="match status" value="1"/>
</dbReference>
<sequence length="230" mass="25514">MAAFIIVRPTADGGVQLYPMKDWLRQHPEFVPFGMDATHSTSRQLLGGLKKLGWKFEETPTEVRLSLPNESIDPVRAASVFPEDDENAALDETAQFGLERQLRDFLADNIESIPINGKKLRLFVDPTGRDGVEFPTAVGFIDVLAVDAEKNFYVFELKRDEGSDKVVGQLARYMGWVKATIGAGKEVNGVIVAKTIDPKLRYAASVVLNVSLFEYQVQFFLHPAGELPAT</sequence>
<comment type="caution">
    <text evidence="3">The sequence shown here is derived from an EMBL/GenBank/DDBJ whole genome shotgun (WGS) entry which is preliminary data.</text>
</comment>
<keyword evidence="3" id="KW-0255">Endonuclease</keyword>
<dbReference type="EMBL" id="JAUYVH010000001">
    <property type="protein sequence ID" value="MDQ9168807.1"/>
    <property type="molecule type" value="Genomic_DNA"/>
</dbReference>
<proteinExistence type="predicted"/>
<accession>A0ABU1BIW0</accession>
<dbReference type="InterPro" id="IPR048301">
    <property type="entry name" value="NucS_C"/>
</dbReference>
<dbReference type="InterPro" id="IPR002793">
    <property type="entry name" value="Endonuclease_NucS"/>
</dbReference>